<dbReference type="eggNOG" id="COG0726">
    <property type="taxonomic scope" value="Bacteria"/>
</dbReference>
<dbReference type="OrthoDB" id="5573484at2"/>
<evidence type="ECO:0000313" key="3">
    <source>
        <dbReference type="Proteomes" id="UP000005631"/>
    </source>
</evidence>
<protein>
    <recommendedName>
        <fullName evidence="1">DUF7033 domain-containing protein</fullName>
    </recommendedName>
</protein>
<organism evidence="2 3">
    <name type="scientific">Owenweeksia hongkongensis (strain DSM 17368 / CIP 108786 / JCM 12287 / NRRL B-23963 / UST20020801)</name>
    <dbReference type="NCBI Taxonomy" id="926562"/>
    <lineage>
        <taxon>Bacteria</taxon>
        <taxon>Pseudomonadati</taxon>
        <taxon>Bacteroidota</taxon>
        <taxon>Flavobacteriia</taxon>
        <taxon>Flavobacteriales</taxon>
        <taxon>Owenweeksiaceae</taxon>
        <taxon>Owenweeksia</taxon>
    </lineage>
</organism>
<evidence type="ECO:0000259" key="1">
    <source>
        <dbReference type="Pfam" id="PF23019"/>
    </source>
</evidence>
<accession>G8R4X1</accession>
<keyword evidence="3" id="KW-1185">Reference proteome</keyword>
<reference evidence="2 3" key="1">
    <citation type="journal article" date="2012" name="Stand. Genomic Sci.">
        <title>Genome sequence of the orange-pigmented seawater bacterium Owenweeksia hongkongensis type strain (UST20020801(T)).</title>
        <authorList>
            <person name="Riedel T."/>
            <person name="Held B."/>
            <person name="Nolan M."/>
            <person name="Lucas S."/>
            <person name="Lapidus A."/>
            <person name="Tice H."/>
            <person name="Del Rio T.G."/>
            <person name="Cheng J.F."/>
            <person name="Han C."/>
            <person name="Tapia R."/>
            <person name="Goodwin L.A."/>
            <person name="Pitluck S."/>
            <person name="Liolios K."/>
            <person name="Mavromatis K."/>
            <person name="Pagani I."/>
            <person name="Ivanova N."/>
            <person name="Mikhailova N."/>
            <person name="Pati A."/>
            <person name="Chen A."/>
            <person name="Palaniappan K."/>
            <person name="Rohde M."/>
            <person name="Tindall B.J."/>
            <person name="Detter J.C."/>
            <person name="Goker M."/>
            <person name="Woyke T."/>
            <person name="Bristow J."/>
            <person name="Eisen J.A."/>
            <person name="Markowitz V."/>
            <person name="Hugenholtz P."/>
            <person name="Klenk H.P."/>
            <person name="Kyrpides N.C."/>
        </authorList>
    </citation>
    <scope>NUCLEOTIDE SEQUENCE</scope>
    <source>
        <strain evidence="3">DSM 17368 / JCM 12287 / NRRL B-23963</strain>
    </source>
</reference>
<evidence type="ECO:0000313" key="2">
    <source>
        <dbReference type="EMBL" id="AEV34285.1"/>
    </source>
</evidence>
<gene>
    <name evidence="2" type="ordered locus">Oweho_3334</name>
</gene>
<dbReference type="Pfam" id="PF23019">
    <property type="entry name" value="DUF7033"/>
    <property type="match status" value="1"/>
</dbReference>
<dbReference type="EMBL" id="CP003156">
    <property type="protein sequence ID" value="AEV34285.1"/>
    <property type="molecule type" value="Genomic_DNA"/>
</dbReference>
<dbReference type="InterPro" id="IPR054297">
    <property type="entry name" value="DUF7033"/>
</dbReference>
<dbReference type="STRING" id="926562.Oweho_3334"/>
<name>G8R4X1_OWEHD</name>
<dbReference type="RefSeq" id="WP_014203632.1">
    <property type="nucleotide sequence ID" value="NC_016599.1"/>
</dbReference>
<dbReference type="AlphaFoldDB" id="G8R4X1"/>
<sequence length="434" mass="51228">MILVYSEKTTARFRYIARLMLQNLLGQELRFTNDLEEYLQSTLPKINYSKNPLQSGVYIQSANLLFETDIFQQDFQISEYDGEKVFFLSGKLSSLPFDPFAASFFLVSRYEEYIPFIADNHNRFAAKESFMFKQGVLHRPLVNQYAEFIAKKLLEQNPGLEIKRKKYEFVNTVDIDNAYAFQGKGLVRTVGAYANDLFKLRFAEIKDRTRTFLGLLKDPYETFDYQLNLQEKYGYRSIYFALFSRLGQYDRSLTLHSNRLQRYLKGINDFCEVGIHPSYRSNSHVSIMEEELHGLENVLNIDVTKSRQHFLKLSFPETYRHLIDLEITDDYSMGFAAESGFRAGICTPFRFYDLELETETPLIVHPFAFMDGTYIYYKQMSPDDAWNEILQYIEVYKKYGGEFTPIWHNRIFSEREPEWKGWNRIFEEMVKAAI</sequence>
<feature type="domain" description="DUF7033" evidence="1">
    <location>
        <begin position="95"/>
        <end position="182"/>
    </location>
</feature>
<proteinExistence type="predicted"/>
<dbReference type="Proteomes" id="UP000005631">
    <property type="component" value="Chromosome"/>
</dbReference>
<dbReference type="KEGG" id="oho:Oweho_3334"/>
<dbReference type="CDD" id="cd10931">
    <property type="entry name" value="CE4_u7"/>
    <property type="match status" value="1"/>
</dbReference>
<dbReference type="HOGENOM" id="CLU_046673_1_0_10"/>